<evidence type="ECO:0000313" key="1">
    <source>
        <dbReference type="EMBL" id="KAJ4953020.1"/>
    </source>
</evidence>
<dbReference type="AlphaFoldDB" id="A0A9Q0GV17"/>
<comment type="caution">
    <text evidence="1">The sequence shown here is derived from an EMBL/GenBank/DDBJ whole genome shotgun (WGS) entry which is preliminary data.</text>
</comment>
<dbReference type="EMBL" id="JAMYWD010000012">
    <property type="protein sequence ID" value="KAJ4953020.1"/>
    <property type="molecule type" value="Genomic_DNA"/>
</dbReference>
<sequence length="126" mass="14218">METNFAEKQISLGSCTSSGSGRKLSEIVSTPEESRRLIYASGKCWWQEGYLHSFVFYVADSGVLVFPDLCSFCLFRAVLPLFIWKVIQMMMDSTENRRERKHMLLLSPLKSGSLSISSLSHSSGRL</sequence>
<name>A0A9Q0GV17_9MAGN</name>
<organism evidence="1 2">
    <name type="scientific">Protea cynaroides</name>
    <dbReference type="NCBI Taxonomy" id="273540"/>
    <lineage>
        <taxon>Eukaryota</taxon>
        <taxon>Viridiplantae</taxon>
        <taxon>Streptophyta</taxon>
        <taxon>Embryophyta</taxon>
        <taxon>Tracheophyta</taxon>
        <taxon>Spermatophyta</taxon>
        <taxon>Magnoliopsida</taxon>
        <taxon>Proteales</taxon>
        <taxon>Proteaceae</taxon>
        <taxon>Protea</taxon>
    </lineage>
</organism>
<evidence type="ECO:0000313" key="2">
    <source>
        <dbReference type="Proteomes" id="UP001141806"/>
    </source>
</evidence>
<gene>
    <name evidence="1" type="ORF">NE237_029852</name>
</gene>
<proteinExistence type="predicted"/>
<dbReference type="Proteomes" id="UP001141806">
    <property type="component" value="Unassembled WGS sequence"/>
</dbReference>
<reference evidence="1" key="1">
    <citation type="journal article" date="2023" name="Plant J.">
        <title>The genome of the king protea, Protea cynaroides.</title>
        <authorList>
            <person name="Chang J."/>
            <person name="Duong T.A."/>
            <person name="Schoeman C."/>
            <person name="Ma X."/>
            <person name="Roodt D."/>
            <person name="Barker N."/>
            <person name="Li Z."/>
            <person name="Van de Peer Y."/>
            <person name="Mizrachi E."/>
        </authorList>
    </citation>
    <scope>NUCLEOTIDE SEQUENCE</scope>
    <source>
        <tissue evidence="1">Young leaves</tissue>
    </source>
</reference>
<protein>
    <submittedName>
        <fullName evidence="1">Uncharacterized protein</fullName>
    </submittedName>
</protein>
<keyword evidence="2" id="KW-1185">Reference proteome</keyword>
<accession>A0A9Q0GV17</accession>